<keyword evidence="2" id="KW-1133">Transmembrane helix</keyword>
<reference evidence="3 4" key="1">
    <citation type="journal article" date="2004" name="Science">
        <title>The Ashbya gossypii genome as a tool for mapping the ancient Saccharomyces cerevisiae genome.</title>
        <authorList>
            <person name="Dietrich F.S."/>
            <person name="Voegeli S."/>
            <person name="Brachat S."/>
            <person name="Lerch A."/>
            <person name="Gates K."/>
            <person name="Steiner S."/>
            <person name="Mohr C."/>
            <person name="Pohlmann R."/>
            <person name="Luedi P."/>
            <person name="Choi S."/>
            <person name="Wing R.A."/>
            <person name="Flavier A."/>
            <person name="Gaffney T.D."/>
            <person name="Philippsen P."/>
        </authorList>
    </citation>
    <scope>NUCLEOTIDE SEQUENCE [LARGE SCALE GENOMIC DNA]</scope>
    <source>
        <strain evidence="4">ATCC 10895 / CBS 109.51 / FGSC 9923 / NRRL Y-1056</strain>
    </source>
</reference>
<proteinExistence type="predicted"/>
<feature type="region of interest" description="Disordered" evidence="1">
    <location>
        <begin position="290"/>
        <end position="334"/>
    </location>
</feature>
<evidence type="ECO:0000313" key="4">
    <source>
        <dbReference type="Proteomes" id="UP000000591"/>
    </source>
</evidence>
<keyword evidence="4" id="KW-1185">Reference proteome</keyword>
<feature type="region of interest" description="Disordered" evidence="1">
    <location>
        <begin position="24"/>
        <end position="61"/>
    </location>
</feature>
<dbReference type="STRING" id="284811.Q75B23"/>
<dbReference type="Pfam" id="PF12751">
    <property type="entry name" value="Vac7"/>
    <property type="match status" value="2"/>
</dbReference>
<dbReference type="EMBL" id="AE016817">
    <property type="protein sequence ID" value="AAS51674.1"/>
    <property type="molecule type" value="Genomic_DNA"/>
</dbReference>
<dbReference type="OMA" id="IVRGNMY"/>
<organism evidence="3 4">
    <name type="scientific">Eremothecium gossypii (strain ATCC 10895 / CBS 109.51 / FGSC 9923 / NRRL Y-1056)</name>
    <name type="common">Yeast</name>
    <name type="synonym">Ashbya gossypii</name>
    <dbReference type="NCBI Taxonomy" id="284811"/>
    <lineage>
        <taxon>Eukaryota</taxon>
        <taxon>Fungi</taxon>
        <taxon>Dikarya</taxon>
        <taxon>Ascomycota</taxon>
        <taxon>Saccharomycotina</taxon>
        <taxon>Saccharomycetes</taxon>
        <taxon>Saccharomycetales</taxon>
        <taxon>Saccharomycetaceae</taxon>
        <taxon>Eremothecium</taxon>
    </lineage>
</organism>
<feature type="compositionally biased region" description="Low complexity" evidence="1">
    <location>
        <begin position="291"/>
        <end position="312"/>
    </location>
</feature>
<dbReference type="GO" id="GO:0000329">
    <property type="term" value="C:fungal-type vacuole membrane"/>
    <property type="evidence" value="ECO:0000318"/>
    <property type="project" value="GO_Central"/>
</dbReference>
<dbReference type="Proteomes" id="UP000000591">
    <property type="component" value="Chromosome IV"/>
</dbReference>
<dbReference type="GO" id="GO:1903778">
    <property type="term" value="P:protein localization to vacuolar membrane"/>
    <property type="evidence" value="ECO:0000318"/>
    <property type="project" value="GO_Central"/>
</dbReference>
<dbReference type="GO" id="GO:0070772">
    <property type="term" value="C:PAS complex"/>
    <property type="evidence" value="ECO:0000318"/>
    <property type="project" value="GO_Central"/>
</dbReference>
<feature type="compositionally biased region" description="Polar residues" evidence="1">
    <location>
        <begin position="444"/>
        <end position="454"/>
    </location>
</feature>
<dbReference type="HOGENOM" id="CLU_006002_0_0_1"/>
<dbReference type="RefSeq" id="NP_983850.1">
    <property type="nucleotide sequence ID" value="NM_209203.1"/>
</dbReference>
<dbReference type="eggNOG" id="ENOG502QU5B">
    <property type="taxonomic scope" value="Eukaryota"/>
</dbReference>
<dbReference type="PANTHER" id="PTHR28258:SF1">
    <property type="entry name" value="VACUOLAR SEGREGATION PROTEIN 7"/>
    <property type="match status" value="1"/>
</dbReference>
<dbReference type="KEGG" id="ago:AGOS_ADL246W"/>
<evidence type="ECO:0000256" key="1">
    <source>
        <dbReference type="SAM" id="MobiDB-lite"/>
    </source>
</evidence>
<feature type="region of interest" description="Disordered" evidence="1">
    <location>
        <begin position="492"/>
        <end position="522"/>
    </location>
</feature>
<dbReference type="GO" id="GO:0010513">
    <property type="term" value="P:positive regulation of phosphatidylinositol biosynthetic process"/>
    <property type="evidence" value="ECO:0000318"/>
    <property type="project" value="GO_Central"/>
</dbReference>
<sequence>MGLEDGGRIIVEMETVDTQVQSLLPVQPADGGAARPELAGSRRSSSLQLVEQEGAGDDEEKPRFAAALEPSHPPVISHNPLSPHASMTALRNKKSSLLIHSLPTAVVNEDEGREHEGTPAGVAALAGGEGGMDGGGGEGSSLAPPAFTTRTLEHHHLDKPIAARLDEEARSIVNYIAVEDAVDQDSTRHSKEPSTKADFFAARLASAVGENEISDSEETFVYESTANSTKNSYEPISSNLVLTQSSLGKPYGIPAKLSTPMLTKNKKLLERLKTTRHSSIAVMPSVISDHATAPQAGPAPHQPQQCASQQQQTSDDLKSIHSNRQRRAQYTQMGQSDIQSVKSFNNQPMHSPGKRLSVLSLTKAVAEARQSRNTSNHSGKLRPTAHNNGNSGTLKMKNNHLYPLRTTASRIFDANGASLRRYSGVPDNINLEDYVEQENGELTPNKFTYRSSSEIDSDDDNVLNEDEGLSYVEEDEDDVQSMFYYHGNPQHAAGHTVNPNQVSSGNDNINHNSDKHSASMNNNNGSHVSLNRKYKSHYGALGKFSHLPHKLNYEQNERIGPDDDLEALYYFRNNSSNGNAASNGGSKNAGGSSGNNNNHSKHFDFFFHPDELSPLKSKKRRSHTVYSGYYNPHNFYTKRSTWNKFKSFVYLTFIVTSLLALGFISGFLLATNKELHDFQIKTIDNVLASADELVFDIKASSFNPGFFTVGVQDVNLDIFAKTSHLDQTDADGDNRGAAFETVLLGTVYTLETPLRFQGGFLSRNYGVSMSGVKLLHPGAADTAADADKWRALIRYEFDLIVRGNMKYSIPFFKSEKSVVVQAQTSVDPNRADVRAPT</sequence>
<feature type="compositionally biased region" description="Polar residues" evidence="1">
    <location>
        <begin position="497"/>
        <end position="511"/>
    </location>
</feature>
<gene>
    <name evidence="3" type="ORF">AGOS_ADL246W</name>
</gene>
<dbReference type="PANTHER" id="PTHR28258">
    <property type="entry name" value="VACUOLAR SEGREGATION PROTEIN 7"/>
    <property type="match status" value="1"/>
</dbReference>
<accession>Q75B23</accession>
<dbReference type="GO" id="GO:0000011">
    <property type="term" value="P:vacuole inheritance"/>
    <property type="evidence" value="ECO:0000318"/>
    <property type="project" value="GO_Central"/>
</dbReference>
<name>Q75B23_EREGS</name>
<feature type="transmembrane region" description="Helical" evidence="2">
    <location>
        <begin position="648"/>
        <end position="671"/>
    </location>
</feature>
<dbReference type="FunCoup" id="Q75B23">
    <property type="interactions" value="22"/>
</dbReference>
<dbReference type="InterPro" id="IPR024260">
    <property type="entry name" value="Vac7"/>
</dbReference>
<evidence type="ECO:0000256" key="2">
    <source>
        <dbReference type="SAM" id="Phobius"/>
    </source>
</evidence>
<keyword evidence="2" id="KW-0472">Membrane</keyword>
<evidence type="ECO:0000313" key="3">
    <source>
        <dbReference type="EMBL" id="AAS51674.1"/>
    </source>
</evidence>
<feature type="region of interest" description="Disordered" evidence="1">
    <location>
        <begin position="370"/>
        <end position="395"/>
    </location>
</feature>
<dbReference type="OrthoDB" id="1204at2759"/>
<dbReference type="GeneID" id="4619985"/>
<protein>
    <submittedName>
        <fullName evidence="3">ADL246Wp</fullName>
    </submittedName>
</protein>
<feature type="region of interest" description="Disordered" evidence="1">
    <location>
        <begin position="444"/>
        <end position="463"/>
    </location>
</feature>
<keyword evidence="2" id="KW-0812">Transmembrane</keyword>
<dbReference type="AlphaFoldDB" id="Q75B23"/>
<reference evidence="4" key="2">
    <citation type="journal article" date="2013" name="G3 (Bethesda)">
        <title>Genomes of Ashbya fungi isolated from insects reveal four mating-type loci, numerous translocations, lack of transposons, and distinct gene duplications.</title>
        <authorList>
            <person name="Dietrich F.S."/>
            <person name="Voegeli S."/>
            <person name="Kuo S."/>
            <person name="Philippsen P."/>
        </authorList>
    </citation>
    <scope>GENOME REANNOTATION</scope>
    <source>
        <strain evidence="4">ATCC 10895 / CBS 109.51 / FGSC 9923 / NRRL Y-1056</strain>
    </source>
</reference>
<dbReference type="InParanoid" id="Q75B23"/>